<name>A0ABV5EUA7_9MICO</name>
<comment type="caution">
    <text evidence="2">The sequence shown here is derived from an EMBL/GenBank/DDBJ whole genome shotgun (WGS) entry which is preliminary data.</text>
</comment>
<feature type="domain" description="DUF7882" evidence="1">
    <location>
        <begin position="15"/>
        <end position="111"/>
    </location>
</feature>
<dbReference type="RefSeq" id="WP_378719232.1">
    <property type="nucleotide sequence ID" value="NZ_JBHLHV010000002.1"/>
</dbReference>
<accession>A0ABV5EUA7</accession>
<dbReference type="EMBL" id="JBHLHV010000002">
    <property type="protein sequence ID" value="MFB8893559.1"/>
    <property type="molecule type" value="Genomic_DNA"/>
</dbReference>
<proteinExistence type="predicted"/>
<protein>
    <submittedName>
        <fullName evidence="2">ATP-dependent DNA ligase</fullName>
    </submittedName>
</protein>
<sequence length="134" mass="15177">MRRPTRESFFSGTIMGRFIYGNGNTKVEIEDRALAHLQQVIGSKLRRNECFFFTWRDDVSIGDGRRSVWIHQSADLVFKYHGHRSPQLNRDWLEALTAVANSGSGLYLTPEPTPRGRSDVDAAARGRVDLIGLN</sequence>
<dbReference type="InterPro" id="IPR057204">
    <property type="entry name" value="DUF7882"/>
</dbReference>
<keyword evidence="2" id="KW-0436">Ligase</keyword>
<evidence type="ECO:0000259" key="1">
    <source>
        <dbReference type="Pfam" id="PF25355"/>
    </source>
</evidence>
<dbReference type="Proteomes" id="UP001589643">
    <property type="component" value="Unassembled WGS sequence"/>
</dbReference>
<keyword evidence="3" id="KW-1185">Reference proteome</keyword>
<dbReference type="Pfam" id="PF25355">
    <property type="entry name" value="DUF7882"/>
    <property type="match status" value="1"/>
</dbReference>
<evidence type="ECO:0000313" key="2">
    <source>
        <dbReference type="EMBL" id="MFB8893559.1"/>
    </source>
</evidence>
<gene>
    <name evidence="2" type="ORF">AB7P39_11975</name>
</gene>
<evidence type="ECO:0000313" key="3">
    <source>
        <dbReference type="Proteomes" id="UP001589643"/>
    </source>
</evidence>
<reference evidence="2 3" key="1">
    <citation type="submission" date="2024-08" db="EMBL/GenBank/DDBJ databases">
        <title>Heavy metals resistant antinobacteria isolated from wastewater.</title>
        <authorList>
            <person name="Roman Ponce B."/>
            <person name="Blanco Mercado M.A."/>
            <person name="Avila Aldana I.N."/>
            <person name="Morales Arrieta S."/>
        </authorList>
    </citation>
    <scope>NUCLEOTIDE SEQUENCE [LARGE SCALE GENOMIC DNA]</scope>
    <source>
        <strain evidence="3">sma-1</strain>
    </source>
</reference>
<organism evidence="2 3">
    <name type="scientific">Microbacterium plantarum</name>
    <dbReference type="NCBI Taxonomy" id="1816425"/>
    <lineage>
        <taxon>Bacteria</taxon>
        <taxon>Bacillati</taxon>
        <taxon>Actinomycetota</taxon>
        <taxon>Actinomycetes</taxon>
        <taxon>Micrococcales</taxon>
        <taxon>Microbacteriaceae</taxon>
        <taxon>Microbacterium</taxon>
    </lineage>
</organism>
<dbReference type="GO" id="GO:0016874">
    <property type="term" value="F:ligase activity"/>
    <property type="evidence" value="ECO:0007669"/>
    <property type="project" value="UniProtKB-KW"/>
</dbReference>